<dbReference type="PROSITE" id="PS50887">
    <property type="entry name" value="GGDEF"/>
    <property type="match status" value="1"/>
</dbReference>
<dbReference type="SMART" id="SM00091">
    <property type="entry name" value="PAS"/>
    <property type="match status" value="1"/>
</dbReference>
<dbReference type="NCBIfam" id="TIGR00254">
    <property type="entry name" value="GGDEF"/>
    <property type="match status" value="1"/>
</dbReference>
<dbReference type="CDD" id="cd00130">
    <property type="entry name" value="PAS"/>
    <property type="match status" value="1"/>
</dbReference>
<feature type="domain" description="GGDEF" evidence="4">
    <location>
        <begin position="164"/>
        <end position="292"/>
    </location>
</feature>
<dbReference type="Gene3D" id="3.30.70.270">
    <property type="match status" value="1"/>
</dbReference>
<feature type="domain" description="PAS" evidence="3">
    <location>
        <begin position="7"/>
        <end position="71"/>
    </location>
</feature>
<dbReference type="InterPro" id="IPR050469">
    <property type="entry name" value="Diguanylate_Cyclase"/>
</dbReference>
<proteinExistence type="predicted"/>
<sequence length="292" mass="33370">MEKISLVATDLQELISLSPDPIIAVNRAGIIVMFNIAAEKLLGYSGEEVIGRISIKQIFATADQARFVNKLLYTSPDRNIQGHETQLLSKKKRIIDIRLSAKLIVRDGEEVGSIGFFHDLTESKKVELKLKSMSITDSLTGLYNQRHFHAVLETEIERAKRHFRPLNLICTDLDNFKQVNDALGHLEGDKALRFVANTIRKVLRKTDMAFRYGGDEFMLLLLETCSEEAEAIGRRLKESFDKRWAEEWSPKRGCPLVSISMGIAEFDRKESPKGLIRRADFLMYEAKNRDRR</sequence>
<dbReference type="PROSITE" id="PS50112">
    <property type="entry name" value="PAS"/>
    <property type="match status" value="1"/>
</dbReference>
<dbReference type="NCBIfam" id="TIGR00229">
    <property type="entry name" value="sensory_box"/>
    <property type="match status" value="1"/>
</dbReference>
<keyword evidence="5" id="KW-0548">Nucleotidyltransferase</keyword>
<dbReference type="InterPro" id="IPR000014">
    <property type="entry name" value="PAS"/>
</dbReference>
<dbReference type="RefSeq" id="WP_281420278.1">
    <property type="nucleotide sequence ID" value="NZ_CAJQUM010000001.1"/>
</dbReference>
<accession>A0A916NA08</accession>
<dbReference type="EMBL" id="CAJQUM010000001">
    <property type="protein sequence ID" value="CAG4884710.1"/>
    <property type="molecule type" value="Genomic_DNA"/>
</dbReference>
<dbReference type="InterPro" id="IPR043128">
    <property type="entry name" value="Rev_trsase/Diguanyl_cyclase"/>
</dbReference>
<dbReference type="PANTHER" id="PTHR45138">
    <property type="entry name" value="REGULATORY COMPONENTS OF SENSORY TRANSDUCTION SYSTEM"/>
    <property type="match status" value="1"/>
</dbReference>
<dbReference type="CDD" id="cd01949">
    <property type="entry name" value="GGDEF"/>
    <property type="match status" value="1"/>
</dbReference>
<dbReference type="InterPro" id="IPR000160">
    <property type="entry name" value="GGDEF_dom"/>
</dbReference>
<evidence type="ECO:0000259" key="3">
    <source>
        <dbReference type="PROSITE" id="PS50112"/>
    </source>
</evidence>
<dbReference type="Pfam" id="PF00989">
    <property type="entry name" value="PAS"/>
    <property type="match status" value="1"/>
</dbReference>
<evidence type="ECO:0000256" key="1">
    <source>
        <dbReference type="ARBA" id="ARBA00012528"/>
    </source>
</evidence>
<dbReference type="GO" id="GO:0006355">
    <property type="term" value="P:regulation of DNA-templated transcription"/>
    <property type="evidence" value="ECO:0007669"/>
    <property type="project" value="InterPro"/>
</dbReference>
<dbReference type="Pfam" id="PF00990">
    <property type="entry name" value="GGDEF"/>
    <property type="match status" value="1"/>
</dbReference>
<organism evidence="5 6">
    <name type="scientific">Georgfuchsia toluolica</name>
    <dbReference type="NCBI Taxonomy" id="424218"/>
    <lineage>
        <taxon>Bacteria</taxon>
        <taxon>Pseudomonadati</taxon>
        <taxon>Pseudomonadota</taxon>
        <taxon>Betaproteobacteria</taxon>
        <taxon>Nitrosomonadales</taxon>
        <taxon>Sterolibacteriaceae</taxon>
        <taxon>Georgfuchsia</taxon>
    </lineage>
</organism>
<dbReference type="FunFam" id="3.30.70.270:FF:000001">
    <property type="entry name" value="Diguanylate cyclase domain protein"/>
    <property type="match status" value="1"/>
</dbReference>
<evidence type="ECO:0000256" key="2">
    <source>
        <dbReference type="ARBA" id="ARBA00034247"/>
    </source>
</evidence>
<keyword evidence="5" id="KW-0808">Transferase</keyword>
<dbReference type="GO" id="GO:0052621">
    <property type="term" value="F:diguanylate cyclase activity"/>
    <property type="evidence" value="ECO:0007669"/>
    <property type="project" value="UniProtKB-EC"/>
</dbReference>
<dbReference type="Gene3D" id="3.30.450.20">
    <property type="entry name" value="PAS domain"/>
    <property type="match status" value="1"/>
</dbReference>
<name>A0A916NA08_9PROT</name>
<reference evidence="5" key="1">
    <citation type="submission" date="2021-04" db="EMBL/GenBank/DDBJ databases">
        <authorList>
            <person name="Hornung B."/>
        </authorList>
    </citation>
    <scope>NUCLEOTIDE SEQUENCE</scope>
    <source>
        <strain evidence="5">G5G6</strain>
    </source>
</reference>
<keyword evidence="6" id="KW-1185">Reference proteome</keyword>
<comment type="caution">
    <text evidence="5">The sequence shown here is derived from an EMBL/GenBank/DDBJ whole genome shotgun (WGS) entry which is preliminary data.</text>
</comment>
<dbReference type="EC" id="2.7.7.65" evidence="1"/>
<comment type="catalytic activity">
    <reaction evidence="2">
        <text>2 GTP = 3',3'-c-di-GMP + 2 diphosphate</text>
        <dbReference type="Rhea" id="RHEA:24898"/>
        <dbReference type="ChEBI" id="CHEBI:33019"/>
        <dbReference type="ChEBI" id="CHEBI:37565"/>
        <dbReference type="ChEBI" id="CHEBI:58805"/>
        <dbReference type="EC" id="2.7.7.65"/>
    </reaction>
</comment>
<dbReference type="SUPFAM" id="SSF55785">
    <property type="entry name" value="PYP-like sensor domain (PAS domain)"/>
    <property type="match status" value="1"/>
</dbReference>
<evidence type="ECO:0000259" key="4">
    <source>
        <dbReference type="PROSITE" id="PS50887"/>
    </source>
</evidence>
<gene>
    <name evidence="5" type="ORF">GTOL_12593</name>
</gene>
<evidence type="ECO:0000313" key="6">
    <source>
        <dbReference type="Proteomes" id="UP000742786"/>
    </source>
</evidence>
<dbReference type="InterPro" id="IPR013767">
    <property type="entry name" value="PAS_fold"/>
</dbReference>
<dbReference type="PANTHER" id="PTHR45138:SF9">
    <property type="entry name" value="DIGUANYLATE CYCLASE DGCM-RELATED"/>
    <property type="match status" value="1"/>
</dbReference>
<dbReference type="SMART" id="SM00267">
    <property type="entry name" value="GGDEF"/>
    <property type="match status" value="1"/>
</dbReference>
<dbReference type="SUPFAM" id="SSF55073">
    <property type="entry name" value="Nucleotide cyclase"/>
    <property type="match status" value="1"/>
</dbReference>
<dbReference type="InterPro" id="IPR029787">
    <property type="entry name" value="Nucleotide_cyclase"/>
</dbReference>
<dbReference type="InterPro" id="IPR035965">
    <property type="entry name" value="PAS-like_dom_sf"/>
</dbReference>
<dbReference type="AlphaFoldDB" id="A0A916NA08"/>
<dbReference type="Proteomes" id="UP000742786">
    <property type="component" value="Unassembled WGS sequence"/>
</dbReference>
<evidence type="ECO:0000313" key="5">
    <source>
        <dbReference type="EMBL" id="CAG4884710.1"/>
    </source>
</evidence>
<protein>
    <recommendedName>
        <fullName evidence="1">diguanylate cyclase</fullName>
        <ecNumber evidence="1">2.7.7.65</ecNumber>
    </recommendedName>
</protein>